<proteinExistence type="predicted"/>
<dbReference type="Pfam" id="PF07859">
    <property type="entry name" value="Abhydrolase_3"/>
    <property type="match status" value="1"/>
</dbReference>
<dbReference type="Proteomes" id="UP000237068">
    <property type="component" value="Unassembled WGS sequence"/>
</dbReference>
<dbReference type="RefSeq" id="WP_103455126.1">
    <property type="nucleotide sequence ID" value="NZ_JAMOHQ010000003.1"/>
</dbReference>
<name>A0A2S4AQQ3_STUST</name>
<gene>
    <name evidence="3" type="ORF">CXK91_04340</name>
</gene>
<organism evidence="3 4">
    <name type="scientific">Stutzerimonas stutzeri</name>
    <name type="common">Pseudomonas stutzeri</name>
    <dbReference type="NCBI Taxonomy" id="316"/>
    <lineage>
        <taxon>Bacteria</taxon>
        <taxon>Pseudomonadati</taxon>
        <taxon>Pseudomonadota</taxon>
        <taxon>Gammaproteobacteria</taxon>
        <taxon>Pseudomonadales</taxon>
        <taxon>Pseudomonadaceae</taxon>
        <taxon>Stutzerimonas</taxon>
    </lineage>
</organism>
<evidence type="ECO:0000256" key="1">
    <source>
        <dbReference type="ARBA" id="ARBA00022801"/>
    </source>
</evidence>
<protein>
    <submittedName>
        <fullName evidence="3">Esterase</fullName>
    </submittedName>
</protein>
<sequence>MNTAVATTEHVLESKERWSAERDVAQVQRFNEKLAWAPRFRIRNRVTPRLIQGLLRLGQLGSVGWLGKHGLKAESRVVGVAGASVPVRIIRPSGKPRGVVLDFHGGGWVIGNAQMNDRFNAAMVNDGNVAVVSVDYRLAVSTPIEGVMEDCLSAARWLLGGGCEEFVDLPVVVVGESAGGHLACATLLSLKRWPALLQRVVGTVLYYGVYDLTGTASVRAAPPETLVLDGPGMVEALRMLTPGLSDAERRQPPLSPLYGDLCGMPPALMFAGGLDPLRDDTLEMAERWSHAAPAEVHILPHCPHGFIHFPTRTAASVLAYSREWISSRLGGASD</sequence>
<dbReference type="PANTHER" id="PTHR48081">
    <property type="entry name" value="AB HYDROLASE SUPERFAMILY PROTEIN C4A8.06C"/>
    <property type="match status" value="1"/>
</dbReference>
<dbReference type="OrthoDB" id="9806180at2"/>
<dbReference type="Gene3D" id="3.40.50.1820">
    <property type="entry name" value="alpha/beta hydrolase"/>
    <property type="match status" value="1"/>
</dbReference>
<dbReference type="EMBL" id="PPXG01000002">
    <property type="protein sequence ID" value="POH83803.1"/>
    <property type="molecule type" value="Genomic_DNA"/>
</dbReference>
<evidence type="ECO:0000313" key="3">
    <source>
        <dbReference type="EMBL" id="POH83803.1"/>
    </source>
</evidence>
<dbReference type="InterPro" id="IPR013094">
    <property type="entry name" value="AB_hydrolase_3"/>
</dbReference>
<accession>A0A2S4AQQ3</accession>
<feature type="domain" description="Alpha/beta hydrolase fold-3" evidence="2">
    <location>
        <begin position="100"/>
        <end position="307"/>
    </location>
</feature>
<dbReference type="PANTHER" id="PTHR48081:SF8">
    <property type="entry name" value="ALPHA_BETA HYDROLASE FOLD-3 DOMAIN-CONTAINING PROTEIN-RELATED"/>
    <property type="match status" value="1"/>
</dbReference>
<dbReference type="GO" id="GO:0016787">
    <property type="term" value="F:hydrolase activity"/>
    <property type="evidence" value="ECO:0007669"/>
    <property type="project" value="UniProtKB-KW"/>
</dbReference>
<dbReference type="AlphaFoldDB" id="A0A2S4AQQ3"/>
<keyword evidence="1" id="KW-0378">Hydrolase</keyword>
<dbReference type="InterPro" id="IPR029058">
    <property type="entry name" value="AB_hydrolase_fold"/>
</dbReference>
<dbReference type="InterPro" id="IPR050300">
    <property type="entry name" value="GDXG_lipolytic_enzyme"/>
</dbReference>
<reference evidence="3 4" key="1">
    <citation type="submission" date="2018-01" db="EMBL/GenBank/DDBJ databases">
        <title>Denitrification phenotypes of diverse strains of Pseudomonas stutzeri.</title>
        <authorList>
            <person name="Milligan D.A."/>
            <person name="Bergaust L."/>
            <person name="Bakken L.R."/>
            <person name="Frostegard A."/>
        </authorList>
    </citation>
    <scope>NUCLEOTIDE SEQUENCE [LARGE SCALE GENOMIC DNA]</scope>
    <source>
        <strain evidence="3 4">24a13</strain>
    </source>
</reference>
<evidence type="ECO:0000313" key="4">
    <source>
        <dbReference type="Proteomes" id="UP000237068"/>
    </source>
</evidence>
<dbReference type="SUPFAM" id="SSF53474">
    <property type="entry name" value="alpha/beta-Hydrolases"/>
    <property type="match status" value="1"/>
</dbReference>
<comment type="caution">
    <text evidence="3">The sequence shown here is derived from an EMBL/GenBank/DDBJ whole genome shotgun (WGS) entry which is preliminary data.</text>
</comment>
<evidence type="ECO:0000259" key="2">
    <source>
        <dbReference type="Pfam" id="PF07859"/>
    </source>
</evidence>